<name>A0A1J5IRD6_9BACT</name>
<reference evidence="1 2" key="1">
    <citation type="journal article" date="2016" name="Environ. Microbiol.">
        <title>Genomic resolution of a cold subsurface aquifer community provides metabolic insights for novel microbes adapted to high CO concentrations.</title>
        <authorList>
            <person name="Probst A.J."/>
            <person name="Castelle C.J."/>
            <person name="Singh A."/>
            <person name="Brown C.T."/>
            <person name="Anantharaman K."/>
            <person name="Sharon I."/>
            <person name="Hug L.A."/>
            <person name="Burstein D."/>
            <person name="Emerson J.B."/>
            <person name="Thomas B.C."/>
            <person name="Banfield J.F."/>
        </authorList>
    </citation>
    <scope>NUCLEOTIDE SEQUENCE [LARGE SCALE GENOMIC DNA]</scope>
    <source>
        <strain evidence="1">CG2_30_54_11</strain>
    </source>
</reference>
<dbReference type="Proteomes" id="UP000183245">
    <property type="component" value="Unassembled WGS sequence"/>
</dbReference>
<protein>
    <recommendedName>
        <fullName evidence="3">Four helix bundle protein</fullName>
    </recommendedName>
</protein>
<accession>A0A1J5IRD6</accession>
<dbReference type="InterPro" id="IPR036583">
    <property type="entry name" value="23S_rRNA_IVS_sf"/>
</dbReference>
<comment type="caution">
    <text evidence="1">The sequence shown here is derived from an EMBL/GenBank/DDBJ whole genome shotgun (WGS) entry which is preliminary data.</text>
</comment>
<proteinExistence type="predicted"/>
<dbReference type="EMBL" id="MNZT01000073">
    <property type="protein sequence ID" value="OIP96970.1"/>
    <property type="molecule type" value="Genomic_DNA"/>
</dbReference>
<sequence>MLHFNQMDVYDDAKKYLLYCETISQRMIMPVDDRLDHKIRSSLITLVSTIARSSALVDTPEYNRSVIESVAWLHEIAAGFDIAHDKKAVDDEMFAKLKAKTEHLLSLLKQSK</sequence>
<dbReference type="STRING" id="1817892.AUK40_04225"/>
<gene>
    <name evidence="1" type="ORF">AUK40_04225</name>
</gene>
<evidence type="ECO:0000313" key="1">
    <source>
        <dbReference type="EMBL" id="OIP96970.1"/>
    </source>
</evidence>
<evidence type="ECO:0008006" key="3">
    <source>
        <dbReference type="Google" id="ProtNLM"/>
    </source>
</evidence>
<evidence type="ECO:0000313" key="2">
    <source>
        <dbReference type="Proteomes" id="UP000183245"/>
    </source>
</evidence>
<dbReference type="SUPFAM" id="SSF158446">
    <property type="entry name" value="IVS-encoded protein-like"/>
    <property type="match status" value="1"/>
</dbReference>
<dbReference type="AlphaFoldDB" id="A0A1J5IRD6"/>
<organism evidence="1 2">
    <name type="scientific">Candidatus Wirthbacteria bacterium CG2_30_54_11</name>
    <dbReference type="NCBI Taxonomy" id="1817892"/>
    <lineage>
        <taxon>Bacteria</taxon>
        <taxon>Candidatus Wirthbacteria</taxon>
    </lineage>
</organism>